<organism evidence="1 2">
    <name type="scientific">Knufia peltigerae</name>
    <dbReference type="NCBI Taxonomy" id="1002370"/>
    <lineage>
        <taxon>Eukaryota</taxon>
        <taxon>Fungi</taxon>
        <taxon>Dikarya</taxon>
        <taxon>Ascomycota</taxon>
        <taxon>Pezizomycotina</taxon>
        <taxon>Eurotiomycetes</taxon>
        <taxon>Chaetothyriomycetidae</taxon>
        <taxon>Chaetothyriales</taxon>
        <taxon>Trichomeriaceae</taxon>
        <taxon>Knufia</taxon>
    </lineage>
</organism>
<evidence type="ECO:0000313" key="2">
    <source>
        <dbReference type="Proteomes" id="UP001172681"/>
    </source>
</evidence>
<dbReference type="EMBL" id="JAPDRN010000073">
    <property type="protein sequence ID" value="KAJ9628310.1"/>
    <property type="molecule type" value="Genomic_DNA"/>
</dbReference>
<gene>
    <name evidence="1" type="ORF">H2204_009427</name>
</gene>
<comment type="caution">
    <text evidence="1">The sequence shown here is derived from an EMBL/GenBank/DDBJ whole genome shotgun (WGS) entry which is preliminary data.</text>
</comment>
<proteinExistence type="predicted"/>
<sequence length="192" mass="21546">MTYAQFTTASVGLVDHTHAVGTKHPSSCSSSFNTGARISTEPSTHLGLGRFAKLRNIQVGVIRVVQLFIELMSKIRYKHQVRNGKSTDYHYEEISLDDIHGDQEAYAVHNIDEARLMFMVKNMAVLESIKVRGEIKLAFEEYCAMDLDEEGDLVDDHNTGLTLPSTEHIRLKAQNLLNEFANNSLPDLVDIL</sequence>
<reference evidence="1" key="1">
    <citation type="submission" date="2022-10" db="EMBL/GenBank/DDBJ databases">
        <title>Culturing micro-colonial fungi from biological soil crusts in the Mojave desert and describing Neophaeococcomyces mojavensis, and introducing the new genera and species Taxawa tesnikishii.</title>
        <authorList>
            <person name="Kurbessoian T."/>
            <person name="Stajich J.E."/>
        </authorList>
    </citation>
    <scope>NUCLEOTIDE SEQUENCE</scope>
    <source>
        <strain evidence="1">TK_35</strain>
    </source>
</reference>
<keyword evidence="2" id="KW-1185">Reference proteome</keyword>
<protein>
    <submittedName>
        <fullName evidence="1">Uncharacterized protein</fullName>
    </submittedName>
</protein>
<dbReference type="AlphaFoldDB" id="A0AA39CW08"/>
<dbReference type="Proteomes" id="UP001172681">
    <property type="component" value="Unassembled WGS sequence"/>
</dbReference>
<accession>A0AA39CW08</accession>
<name>A0AA39CW08_9EURO</name>
<evidence type="ECO:0000313" key="1">
    <source>
        <dbReference type="EMBL" id="KAJ9628310.1"/>
    </source>
</evidence>